<dbReference type="AlphaFoldDB" id="A0A9Q0AT21"/>
<reference evidence="1" key="1">
    <citation type="submission" date="2021-03" db="EMBL/GenBank/DDBJ databases">
        <title>Revisited historic fungal species revealed as producer of novel bioactive compounds through whole genome sequencing and comparative genomics.</title>
        <authorList>
            <person name="Vignolle G.A."/>
            <person name="Hochenegger N."/>
            <person name="Mach R.L."/>
            <person name="Mach-Aigner A.R."/>
            <person name="Javad Rahimi M."/>
            <person name="Salim K.A."/>
            <person name="Chan C.M."/>
            <person name="Lim L.B.L."/>
            <person name="Cai F."/>
            <person name="Druzhinina I.S."/>
            <person name="U'Ren J.M."/>
            <person name="Derntl C."/>
        </authorList>
    </citation>
    <scope>NUCLEOTIDE SEQUENCE</scope>
    <source>
        <strain evidence="1">TUCIM 5799</strain>
    </source>
</reference>
<sequence>MGGRAFSDSPLCLKTPRMPPDIYRHMRDKCHAALRQRFLVVASPIESPEKYDYGDVDIFVTWDVIGTPLGGFEDITQLLGATHAKTKGLVNTSAQFAVPWPIHLDETNEQAPEPEYRHVQIDLHVCDTLEDFHWGLFFYAHGDLFSMLRVMMRPYNLTVTVKGLYLQIREMVHNKPKVLITKDPEKALRLLGYDPDGQEWEREFSSLDELFVYTTKCRFFRGFQGTNFEWSDQQILAFRPIFRAWIRDFVPTCKGRCWGTTMSAEAVRDEALEKFPSARMEYHELIIKHEKQKDLFTRVIKPNVPANDYGLLWRAIAARALREIIMNEDYSLEIKPAKPLKSCDGLFIETEVEAFVSDTWQQVGEAAWERHYGDNGRYDQALDKAVRLECEEDEEECDNICPQEIFEVCYEEVEW</sequence>
<protein>
    <submittedName>
        <fullName evidence="1">Uncharacterized protein</fullName>
    </submittedName>
</protein>
<keyword evidence="2" id="KW-1185">Reference proteome</keyword>
<comment type="caution">
    <text evidence="1">The sequence shown here is derived from an EMBL/GenBank/DDBJ whole genome shotgun (WGS) entry which is preliminary data.</text>
</comment>
<evidence type="ECO:0000313" key="2">
    <source>
        <dbReference type="Proteomes" id="UP000829685"/>
    </source>
</evidence>
<gene>
    <name evidence="1" type="ORF">JX265_003848</name>
</gene>
<dbReference type="EMBL" id="JAFIMR010000007">
    <property type="protein sequence ID" value="KAI1876322.1"/>
    <property type="molecule type" value="Genomic_DNA"/>
</dbReference>
<evidence type="ECO:0000313" key="1">
    <source>
        <dbReference type="EMBL" id="KAI1876322.1"/>
    </source>
</evidence>
<proteinExistence type="predicted"/>
<organism evidence="1 2">
    <name type="scientific">Neoarthrinium moseri</name>
    <dbReference type="NCBI Taxonomy" id="1658444"/>
    <lineage>
        <taxon>Eukaryota</taxon>
        <taxon>Fungi</taxon>
        <taxon>Dikarya</taxon>
        <taxon>Ascomycota</taxon>
        <taxon>Pezizomycotina</taxon>
        <taxon>Sordariomycetes</taxon>
        <taxon>Xylariomycetidae</taxon>
        <taxon>Amphisphaeriales</taxon>
        <taxon>Apiosporaceae</taxon>
        <taxon>Neoarthrinium</taxon>
    </lineage>
</organism>
<name>A0A9Q0AT21_9PEZI</name>
<accession>A0A9Q0AT21</accession>
<dbReference type="Proteomes" id="UP000829685">
    <property type="component" value="Unassembled WGS sequence"/>
</dbReference>